<reference evidence="7" key="1">
    <citation type="submission" date="2018-05" db="EMBL/GenBank/DDBJ databases">
        <authorList>
            <person name="Lanie J.A."/>
            <person name="Ng W.-L."/>
            <person name="Kazmierczak K.M."/>
            <person name="Andrzejewski T.M."/>
            <person name="Davidsen T.M."/>
            <person name="Wayne K.J."/>
            <person name="Tettelin H."/>
            <person name="Glass J.I."/>
            <person name="Rusch D."/>
            <person name="Podicherti R."/>
            <person name="Tsui H.-C.T."/>
            <person name="Winkler M.E."/>
        </authorList>
    </citation>
    <scope>NUCLEOTIDE SEQUENCE</scope>
</reference>
<sequence>MHGGGITILRLVLGVVFLAHGLPKLLPVFGGSPTETAAMFEASGLQPALPLVLIVGVIELFGGAAIILGVWTRFAAILLAINMGVAIWKIHLPHGFFLNLSLEPGVGHGYEFAMVLLGGLVCLLLNGPGAVSIDRYRARTGATRPRRISQPPPKN</sequence>
<keyword evidence="5 6" id="KW-0472">Membrane</keyword>
<protein>
    <recommendedName>
        <fullName evidence="8">DoxX family protein</fullName>
    </recommendedName>
</protein>
<dbReference type="PANTHER" id="PTHR33452">
    <property type="entry name" value="OXIDOREDUCTASE CATD-RELATED"/>
    <property type="match status" value="1"/>
</dbReference>
<keyword evidence="3 6" id="KW-0812">Transmembrane</keyword>
<organism evidence="7">
    <name type="scientific">marine metagenome</name>
    <dbReference type="NCBI Taxonomy" id="408172"/>
    <lineage>
        <taxon>unclassified sequences</taxon>
        <taxon>metagenomes</taxon>
        <taxon>ecological metagenomes</taxon>
    </lineage>
</organism>
<feature type="transmembrane region" description="Helical" evidence="6">
    <location>
        <begin position="112"/>
        <end position="131"/>
    </location>
</feature>
<feature type="transmembrane region" description="Helical" evidence="6">
    <location>
        <begin position="74"/>
        <end position="92"/>
    </location>
</feature>
<evidence type="ECO:0000256" key="6">
    <source>
        <dbReference type="SAM" id="Phobius"/>
    </source>
</evidence>
<dbReference type="InterPro" id="IPR032808">
    <property type="entry name" value="DoxX"/>
</dbReference>
<name>A0A382P354_9ZZZZ</name>
<dbReference type="GO" id="GO:0005886">
    <property type="term" value="C:plasma membrane"/>
    <property type="evidence" value="ECO:0007669"/>
    <property type="project" value="UniProtKB-SubCell"/>
</dbReference>
<evidence type="ECO:0000256" key="4">
    <source>
        <dbReference type="ARBA" id="ARBA00022989"/>
    </source>
</evidence>
<evidence type="ECO:0008006" key="8">
    <source>
        <dbReference type="Google" id="ProtNLM"/>
    </source>
</evidence>
<feature type="transmembrane region" description="Helical" evidence="6">
    <location>
        <begin position="45"/>
        <end position="67"/>
    </location>
</feature>
<dbReference type="EMBL" id="UINC01104577">
    <property type="protein sequence ID" value="SVC67839.1"/>
    <property type="molecule type" value="Genomic_DNA"/>
</dbReference>
<comment type="subcellular location">
    <subcellularLocation>
        <location evidence="1">Cell membrane</location>
        <topology evidence="1">Multi-pass membrane protein</topology>
    </subcellularLocation>
</comment>
<dbReference type="Pfam" id="PF07681">
    <property type="entry name" value="DoxX"/>
    <property type="match status" value="1"/>
</dbReference>
<keyword evidence="2" id="KW-1003">Cell membrane</keyword>
<evidence type="ECO:0000256" key="2">
    <source>
        <dbReference type="ARBA" id="ARBA00022475"/>
    </source>
</evidence>
<evidence type="ECO:0000256" key="1">
    <source>
        <dbReference type="ARBA" id="ARBA00004651"/>
    </source>
</evidence>
<dbReference type="PANTHER" id="PTHR33452:SF1">
    <property type="entry name" value="INNER MEMBRANE PROTEIN YPHA-RELATED"/>
    <property type="match status" value="1"/>
</dbReference>
<gene>
    <name evidence="7" type="ORF">METZ01_LOCUS320693</name>
</gene>
<accession>A0A382P354</accession>
<proteinExistence type="predicted"/>
<evidence type="ECO:0000256" key="3">
    <source>
        <dbReference type="ARBA" id="ARBA00022692"/>
    </source>
</evidence>
<dbReference type="InterPro" id="IPR051907">
    <property type="entry name" value="DoxX-like_oxidoreductase"/>
</dbReference>
<evidence type="ECO:0000313" key="7">
    <source>
        <dbReference type="EMBL" id="SVC67839.1"/>
    </source>
</evidence>
<keyword evidence="4 6" id="KW-1133">Transmembrane helix</keyword>
<dbReference type="AlphaFoldDB" id="A0A382P354"/>
<evidence type="ECO:0000256" key="5">
    <source>
        <dbReference type="ARBA" id="ARBA00023136"/>
    </source>
</evidence>